<keyword evidence="4 6" id="KW-1133">Transmembrane helix</keyword>
<feature type="transmembrane region" description="Helical" evidence="6">
    <location>
        <begin position="353"/>
        <end position="372"/>
    </location>
</feature>
<dbReference type="PANTHER" id="PTHR30250">
    <property type="entry name" value="PST FAMILY PREDICTED COLANIC ACID TRANSPORTER"/>
    <property type="match status" value="1"/>
</dbReference>
<dbReference type="PANTHER" id="PTHR30250:SF11">
    <property type="entry name" value="O-ANTIGEN TRANSPORTER-RELATED"/>
    <property type="match status" value="1"/>
</dbReference>
<dbReference type="RefSeq" id="WP_101648114.1">
    <property type="nucleotide sequence ID" value="NZ_PGVE01000043.1"/>
</dbReference>
<feature type="transmembrane region" description="Helical" evidence="6">
    <location>
        <begin position="213"/>
        <end position="231"/>
    </location>
</feature>
<keyword evidence="2" id="KW-1003">Cell membrane</keyword>
<dbReference type="OrthoDB" id="9089519at2"/>
<comment type="caution">
    <text evidence="7">The sequence shown here is derived from an EMBL/GenBank/DDBJ whole genome shotgun (WGS) entry which is preliminary data.</text>
</comment>
<feature type="transmembrane region" description="Helical" evidence="6">
    <location>
        <begin position="172"/>
        <end position="193"/>
    </location>
</feature>
<feature type="transmembrane region" description="Helical" evidence="6">
    <location>
        <begin position="41"/>
        <end position="66"/>
    </location>
</feature>
<evidence type="ECO:0000256" key="3">
    <source>
        <dbReference type="ARBA" id="ARBA00022692"/>
    </source>
</evidence>
<feature type="transmembrane region" description="Helical" evidence="6">
    <location>
        <begin position="12"/>
        <end position="35"/>
    </location>
</feature>
<dbReference type="InterPro" id="IPR050833">
    <property type="entry name" value="Poly_Biosynth_Transport"/>
</dbReference>
<feature type="transmembrane region" description="Helical" evidence="6">
    <location>
        <begin position="378"/>
        <end position="399"/>
    </location>
</feature>
<feature type="transmembrane region" description="Helical" evidence="6">
    <location>
        <begin position="290"/>
        <end position="310"/>
    </location>
</feature>
<evidence type="ECO:0000256" key="4">
    <source>
        <dbReference type="ARBA" id="ARBA00022989"/>
    </source>
</evidence>
<feature type="transmembrane region" description="Helical" evidence="6">
    <location>
        <begin position="434"/>
        <end position="452"/>
    </location>
</feature>
<accession>A0A2N5HFM7</accession>
<dbReference type="Proteomes" id="UP000234950">
    <property type="component" value="Unassembled WGS sequence"/>
</dbReference>
<feature type="transmembrane region" description="Helical" evidence="6">
    <location>
        <begin position="251"/>
        <end position="269"/>
    </location>
</feature>
<protein>
    <submittedName>
        <fullName evidence="7">Flippase</fullName>
    </submittedName>
</protein>
<name>A0A2N5HFM7_9BACI</name>
<dbReference type="EMBL" id="PGVE01000043">
    <property type="protein sequence ID" value="PLS04330.1"/>
    <property type="molecule type" value="Genomic_DNA"/>
</dbReference>
<evidence type="ECO:0000256" key="6">
    <source>
        <dbReference type="SAM" id="Phobius"/>
    </source>
</evidence>
<evidence type="ECO:0000313" key="8">
    <source>
        <dbReference type="Proteomes" id="UP000234950"/>
    </source>
</evidence>
<keyword evidence="5 6" id="KW-0472">Membrane</keyword>
<evidence type="ECO:0000256" key="2">
    <source>
        <dbReference type="ARBA" id="ARBA00022475"/>
    </source>
</evidence>
<feature type="transmembrane region" description="Helical" evidence="6">
    <location>
        <begin position="86"/>
        <end position="106"/>
    </location>
</feature>
<evidence type="ECO:0000313" key="7">
    <source>
        <dbReference type="EMBL" id="PLS04330.1"/>
    </source>
</evidence>
<gene>
    <name evidence="7" type="ORF">CVD27_11830</name>
</gene>
<evidence type="ECO:0000256" key="1">
    <source>
        <dbReference type="ARBA" id="ARBA00004651"/>
    </source>
</evidence>
<keyword evidence="8" id="KW-1185">Reference proteome</keyword>
<dbReference type="CDD" id="cd13128">
    <property type="entry name" value="MATE_Wzx_like"/>
    <property type="match status" value="1"/>
</dbReference>
<dbReference type="Pfam" id="PF01943">
    <property type="entry name" value="Polysacc_synt"/>
    <property type="match status" value="1"/>
</dbReference>
<feature type="transmembrane region" description="Helical" evidence="6">
    <location>
        <begin position="112"/>
        <end position="134"/>
    </location>
</feature>
<feature type="transmembrane region" description="Helical" evidence="6">
    <location>
        <begin position="411"/>
        <end position="428"/>
    </location>
</feature>
<comment type="subcellular location">
    <subcellularLocation>
        <location evidence="1">Cell membrane</location>
        <topology evidence="1">Multi-pass membrane protein</topology>
    </subcellularLocation>
</comment>
<dbReference type="GO" id="GO:0005886">
    <property type="term" value="C:plasma membrane"/>
    <property type="evidence" value="ECO:0007669"/>
    <property type="project" value="UniProtKB-SubCell"/>
</dbReference>
<dbReference type="InterPro" id="IPR002797">
    <property type="entry name" value="Polysacc_synth"/>
</dbReference>
<keyword evidence="3 6" id="KW-0812">Transmembrane</keyword>
<feature type="transmembrane region" description="Helical" evidence="6">
    <location>
        <begin position="146"/>
        <end position="166"/>
    </location>
</feature>
<evidence type="ECO:0000256" key="5">
    <source>
        <dbReference type="ARBA" id="ARBA00023136"/>
    </source>
</evidence>
<organism evidence="7 8">
    <name type="scientific">Neobacillus cucumis</name>
    <dbReference type="NCBI Taxonomy" id="1740721"/>
    <lineage>
        <taxon>Bacteria</taxon>
        <taxon>Bacillati</taxon>
        <taxon>Bacillota</taxon>
        <taxon>Bacilli</taxon>
        <taxon>Bacillales</taxon>
        <taxon>Bacillaceae</taxon>
        <taxon>Neobacillus</taxon>
    </lineage>
</organism>
<sequence>MKKNSIASNAVYLFFGNVLVRFLSAASTILVARHLGTEDYGILSISLAFASVAGYFTDMGLTNTLIREGTKENASIPVLMSSFFKVRIIFSILTIIISLVIVNILYDDQYIVYIHYLVLIPSIIGSALQLMGAAYYQLIEKMHFTALIRTIASLTTAAALILGMVFRWPLTFIAPIYGLASVIAGLISFGIVIKHVNIFKGWDKGILEDIWSFTLTGLTILLLPQIGPIIIEKSSTLKEAGLFSAAYRIPSLAYQIPSVVAAAFYPVLFRMGNNKEFESHLNLNIKEMKVMSFLGVAMAIPFLFYSEWWIDFLFGEKWGRAALPLSILSLQIILQSFNYPMADALTTTGKQKYRMIIQTSTLIVGAILYYVFSSHLGSTGGALAALTSEVIMFVAFMIFHHNGIKLMTQGSGKVVLSFAIIAGIYFLLGNHIHPLVSSILLDLIFVILMPLIDKELRSEIDKRILSKIRSKKQKEVME</sequence>
<reference evidence="7 8" key="1">
    <citation type="submission" date="2017-11" db="EMBL/GenBank/DDBJ databases">
        <title>Comparitive Functional Genomics of Dry Heat Resistant strains isolated from the Viking Spacecraft.</title>
        <authorList>
            <person name="Seuylemezian A."/>
            <person name="Cooper K."/>
            <person name="Vaishampayan P."/>
        </authorList>
    </citation>
    <scope>NUCLEOTIDE SEQUENCE [LARGE SCALE GENOMIC DNA]</scope>
    <source>
        <strain evidence="7 8">V32-6</strain>
    </source>
</reference>
<dbReference type="AlphaFoldDB" id="A0A2N5HFM7"/>
<proteinExistence type="predicted"/>